<keyword evidence="2" id="KW-1133">Transmembrane helix</keyword>
<reference evidence="3" key="1">
    <citation type="journal article" date="2020" name="bioRxiv">
        <title>Hybrid origin of Populus tomentosa Carr. identified through genome sequencing and phylogenomic analysis.</title>
        <authorList>
            <person name="An X."/>
            <person name="Gao K."/>
            <person name="Chen Z."/>
            <person name="Li J."/>
            <person name="Yang X."/>
            <person name="Yang X."/>
            <person name="Zhou J."/>
            <person name="Guo T."/>
            <person name="Zhao T."/>
            <person name="Huang S."/>
            <person name="Miao D."/>
            <person name="Khan W.U."/>
            <person name="Rao P."/>
            <person name="Ye M."/>
            <person name="Lei B."/>
            <person name="Liao W."/>
            <person name="Wang J."/>
            <person name="Ji L."/>
            <person name="Li Y."/>
            <person name="Guo B."/>
            <person name="Mustafa N.S."/>
            <person name="Li S."/>
            <person name="Yun Q."/>
            <person name="Keller S.R."/>
            <person name="Mao J."/>
            <person name="Zhang R."/>
            <person name="Strauss S.H."/>
        </authorList>
    </citation>
    <scope>NUCLEOTIDE SEQUENCE</scope>
    <source>
        <strain evidence="3">GM15</strain>
        <tissue evidence="3">Leaf</tissue>
    </source>
</reference>
<keyword evidence="2" id="KW-0472">Membrane</keyword>
<dbReference type="PANTHER" id="PTHR33640">
    <property type="entry name" value="TRANSMEMBRANE PROTEIN"/>
    <property type="match status" value="1"/>
</dbReference>
<keyword evidence="4" id="KW-1185">Reference proteome</keyword>
<accession>A0A8X7ZAC3</accession>
<evidence type="ECO:0000313" key="3">
    <source>
        <dbReference type="EMBL" id="KAG6767903.1"/>
    </source>
</evidence>
<evidence type="ECO:0000313" key="4">
    <source>
        <dbReference type="Proteomes" id="UP000886885"/>
    </source>
</evidence>
<sequence length="285" mass="32811">MDFNNFDTVKAEKANAMLKYNNLQTLTKVFRLLEFCLALILFSWIFNKLPFAVKISGEFLRYLAGIIASPLFVFLLSNGIIATLIAKSGRFSGENHGADNADTQLYEELVKNTDSNRNCPKPFLSENPDLLLSHAATATATEMETTTKEEEEEVVFQEKHIVISEEYTSTRTRENGDEDHAPDAEIYSDLDSDCEKRKFRRTKSEKMEKKNYVKEKKQLLRRSETEKLGSGEENLLCRENELSDEEFQRAVDEFIARNLMFRRQESMSVVVQNQITDIAEIEKQC</sequence>
<gene>
    <name evidence="3" type="ORF">POTOM_026793</name>
</gene>
<feature type="region of interest" description="Disordered" evidence="1">
    <location>
        <begin position="169"/>
        <end position="188"/>
    </location>
</feature>
<proteinExistence type="predicted"/>
<dbReference type="PANTHER" id="PTHR33640:SF3">
    <property type="entry name" value="DUF4408 DOMAIN-CONTAINING PROTEIN"/>
    <property type="match status" value="1"/>
</dbReference>
<feature type="compositionally biased region" description="Basic and acidic residues" evidence="1">
    <location>
        <begin position="171"/>
        <end position="183"/>
    </location>
</feature>
<dbReference type="EMBL" id="JAAWWB010000013">
    <property type="protein sequence ID" value="KAG6767903.1"/>
    <property type="molecule type" value="Genomic_DNA"/>
</dbReference>
<feature type="transmembrane region" description="Helical" evidence="2">
    <location>
        <begin position="29"/>
        <end position="47"/>
    </location>
</feature>
<evidence type="ECO:0000256" key="1">
    <source>
        <dbReference type="SAM" id="MobiDB-lite"/>
    </source>
</evidence>
<dbReference type="Proteomes" id="UP000886885">
    <property type="component" value="Chromosome 7A"/>
</dbReference>
<organism evidence="3 4">
    <name type="scientific">Populus tomentosa</name>
    <name type="common">Chinese white poplar</name>
    <dbReference type="NCBI Taxonomy" id="118781"/>
    <lineage>
        <taxon>Eukaryota</taxon>
        <taxon>Viridiplantae</taxon>
        <taxon>Streptophyta</taxon>
        <taxon>Embryophyta</taxon>
        <taxon>Tracheophyta</taxon>
        <taxon>Spermatophyta</taxon>
        <taxon>Magnoliopsida</taxon>
        <taxon>eudicotyledons</taxon>
        <taxon>Gunneridae</taxon>
        <taxon>Pentapetalae</taxon>
        <taxon>rosids</taxon>
        <taxon>fabids</taxon>
        <taxon>Malpighiales</taxon>
        <taxon>Salicaceae</taxon>
        <taxon>Saliceae</taxon>
        <taxon>Populus</taxon>
    </lineage>
</organism>
<protein>
    <recommendedName>
        <fullName evidence="5">DUF4408 domain-containing protein</fullName>
    </recommendedName>
</protein>
<keyword evidence="2" id="KW-0812">Transmembrane</keyword>
<comment type="caution">
    <text evidence="3">The sequence shown here is derived from an EMBL/GenBank/DDBJ whole genome shotgun (WGS) entry which is preliminary data.</text>
</comment>
<dbReference type="OrthoDB" id="1916829at2759"/>
<name>A0A8X7ZAC3_POPTO</name>
<dbReference type="AlphaFoldDB" id="A0A8X7ZAC3"/>
<feature type="transmembrane region" description="Helical" evidence="2">
    <location>
        <begin position="59"/>
        <end position="86"/>
    </location>
</feature>
<evidence type="ECO:0008006" key="5">
    <source>
        <dbReference type="Google" id="ProtNLM"/>
    </source>
</evidence>
<evidence type="ECO:0000256" key="2">
    <source>
        <dbReference type="SAM" id="Phobius"/>
    </source>
</evidence>